<dbReference type="PROSITE" id="PS51782">
    <property type="entry name" value="LYSM"/>
    <property type="match status" value="1"/>
</dbReference>
<dbReference type="Pfam" id="PF01476">
    <property type="entry name" value="LysM"/>
    <property type="match status" value="1"/>
</dbReference>
<dbReference type="PANTHER" id="PTHR34700">
    <property type="entry name" value="POTASSIUM BINDING PROTEIN KBP"/>
    <property type="match status" value="1"/>
</dbReference>
<comment type="caution">
    <text evidence="2">The sequence shown here is derived from an EMBL/GenBank/DDBJ whole genome shotgun (WGS) entry which is preliminary data.</text>
</comment>
<sequence>MINAEMTRQSMGNLLLEAARKGELEIPASLNTADGNVDLDTLLFNLIQTSLAEDGTPEGAEAAREMSRRAFAASDANTQQVKGDRIYTVEPGDSLAYISLQFYGRPNAYLRIFEANREKLRSPDLIKIGQRLIIPKA</sequence>
<evidence type="ECO:0000313" key="3">
    <source>
        <dbReference type="Proteomes" id="UP000468591"/>
    </source>
</evidence>
<dbReference type="Proteomes" id="UP000468591">
    <property type="component" value="Unassembled WGS sequence"/>
</dbReference>
<dbReference type="EMBL" id="JAABNT010000005">
    <property type="protein sequence ID" value="NEK22757.1"/>
    <property type="molecule type" value="Genomic_DNA"/>
</dbReference>
<dbReference type="CDD" id="cd00118">
    <property type="entry name" value="LysM"/>
    <property type="match status" value="1"/>
</dbReference>
<dbReference type="InterPro" id="IPR036779">
    <property type="entry name" value="LysM_dom_sf"/>
</dbReference>
<dbReference type="InterPro" id="IPR018392">
    <property type="entry name" value="LysM"/>
</dbReference>
<reference evidence="2 3" key="1">
    <citation type="submission" date="2020-01" db="EMBL/GenBank/DDBJ databases">
        <title>Sulfitobacter sediminilitoris sp. nov., isolated from a tidal flat.</title>
        <authorList>
            <person name="Park S."/>
            <person name="Yoon J.-H."/>
        </authorList>
    </citation>
    <scope>NUCLEOTIDE SEQUENCE [LARGE SCALE GENOMIC DNA]</scope>
    <source>
        <strain evidence="2 3">JBTF-M27</strain>
    </source>
</reference>
<keyword evidence="3" id="KW-1185">Reference proteome</keyword>
<dbReference type="SMART" id="SM00257">
    <property type="entry name" value="LysM"/>
    <property type="match status" value="1"/>
</dbReference>
<accession>A0A6P0CA65</accession>
<proteinExistence type="predicted"/>
<dbReference type="AlphaFoldDB" id="A0A6P0CA65"/>
<dbReference type="InterPro" id="IPR052196">
    <property type="entry name" value="Bact_Kbp"/>
</dbReference>
<protein>
    <submittedName>
        <fullName evidence="2">LysM peptidoglycan-binding domain-containing protein</fullName>
    </submittedName>
</protein>
<dbReference type="Gene3D" id="3.10.350.10">
    <property type="entry name" value="LysM domain"/>
    <property type="match status" value="1"/>
</dbReference>
<gene>
    <name evidence="2" type="ORF">GV827_10095</name>
</gene>
<evidence type="ECO:0000313" key="2">
    <source>
        <dbReference type="EMBL" id="NEK22757.1"/>
    </source>
</evidence>
<dbReference type="PANTHER" id="PTHR34700:SF4">
    <property type="entry name" value="PHAGE-LIKE ELEMENT PBSX PROTEIN XKDP"/>
    <property type="match status" value="1"/>
</dbReference>
<name>A0A6P0CA65_9RHOB</name>
<dbReference type="SUPFAM" id="SSF54106">
    <property type="entry name" value="LysM domain"/>
    <property type="match status" value="1"/>
</dbReference>
<evidence type="ECO:0000259" key="1">
    <source>
        <dbReference type="PROSITE" id="PS51782"/>
    </source>
</evidence>
<organism evidence="2 3">
    <name type="scientific">Sulfitobacter sediminilitoris</name>
    <dbReference type="NCBI Taxonomy" id="2698830"/>
    <lineage>
        <taxon>Bacteria</taxon>
        <taxon>Pseudomonadati</taxon>
        <taxon>Pseudomonadota</taxon>
        <taxon>Alphaproteobacteria</taxon>
        <taxon>Rhodobacterales</taxon>
        <taxon>Roseobacteraceae</taxon>
        <taxon>Sulfitobacter</taxon>
    </lineage>
</organism>
<feature type="domain" description="LysM" evidence="1">
    <location>
        <begin position="85"/>
        <end position="134"/>
    </location>
</feature>